<feature type="non-terminal residue" evidence="3">
    <location>
        <position position="1"/>
    </location>
</feature>
<evidence type="ECO:0000313" key="3">
    <source>
        <dbReference type="EMBL" id="KAG9698702.1"/>
    </source>
</evidence>
<dbReference type="OrthoDB" id="4757095at2759"/>
<comment type="caution">
    <text evidence="3">The sequence shown here is derived from an EMBL/GenBank/DDBJ whole genome shotgun (WGS) entry which is preliminary data.</text>
</comment>
<feature type="region of interest" description="Disordered" evidence="1">
    <location>
        <begin position="1"/>
        <end position="54"/>
    </location>
</feature>
<reference evidence="3" key="2">
    <citation type="submission" date="2021-08" db="EMBL/GenBank/DDBJ databases">
        <authorList>
            <person name="Gostincar C."/>
            <person name="Sun X."/>
            <person name="Song Z."/>
            <person name="Gunde-Cimerman N."/>
        </authorList>
    </citation>
    <scope>NUCLEOTIDE SEQUENCE</scope>
    <source>
        <strain evidence="3">EXF-9911</strain>
    </source>
</reference>
<gene>
    <name evidence="3" type="ORF">KCU76_g2073</name>
</gene>
<accession>A0A9P8ETM2</accession>
<dbReference type="Pfam" id="PF24864">
    <property type="entry name" value="DUF7730"/>
    <property type="match status" value="1"/>
</dbReference>
<evidence type="ECO:0000256" key="1">
    <source>
        <dbReference type="SAM" id="MobiDB-lite"/>
    </source>
</evidence>
<feature type="compositionally biased region" description="Polar residues" evidence="1">
    <location>
        <begin position="35"/>
        <end position="48"/>
    </location>
</feature>
<dbReference type="Proteomes" id="UP000779574">
    <property type="component" value="Unassembled WGS sequence"/>
</dbReference>
<protein>
    <recommendedName>
        <fullName evidence="2">DUF7730 domain-containing protein</fullName>
    </recommendedName>
</protein>
<evidence type="ECO:0000313" key="4">
    <source>
        <dbReference type="Proteomes" id="UP000779574"/>
    </source>
</evidence>
<dbReference type="PANTHER" id="PTHR38790">
    <property type="entry name" value="2EXR DOMAIN-CONTAINING PROTEIN-RELATED"/>
    <property type="match status" value="1"/>
</dbReference>
<evidence type="ECO:0000259" key="2">
    <source>
        <dbReference type="Pfam" id="PF24864"/>
    </source>
</evidence>
<feature type="domain" description="DUF7730" evidence="2">
    <location>
        <begin position="60"/>
        <end position="145"/>
    </location>
</feature>
<sequence>MASKKRKRACATGKQSGGGRATKKKKKNDDKDFVQTPTAKSSSTNAGAPTTGPAVTEAVAQTQCRILLLPAELRKMIYGYVFDTGTVDKKTLARVYTIGERRQQRLQNLAARENNFKLVNFGHHHLALLRTCRKIYAECQPFFDSKVVYRFTSPLAVAGFLCGGNLGSPQFSSRNLDVLDKALKVQVMIKSTQNEPAWSSYGFDIVLRSMNQLIFTDEPRSLGLTFVDEDNADGTPSPACERAQSRLAMTEDKHFDMSRPQSEVLRYIVERL</sequence>
<organism evidence="3 4">
    <name type="scientific">Aureobasidium melanogenum</name>
    <name type="common">Aureobasidium pullulans var. melanogenum</name>
    <dbReference type="NCBI Taxonomy" id="46634"/>
    <lineage>
        <taxon>Eukaryota</taxon>
        <taxon>Fungi</taxon>
        <taxon>Dikarya</taxon>
        <taxon>Ascomycota</taxon>
        <taxon>Pezizomycotina</taxon>
        <taxon>Dothideomycetes</taxon>
        <taxon>Dothideomycetidae</taxon>
        <taxon>Dothideales</taxon>
        <taxon>Saccotheciaceae</taxon>
        <taxon>Aureobasidium</taxon>
    </lineage>
</organism>
<reference evidence="3" key="1">
    <citation type="journal article" date="2021" name="J Fungi (Basel)">
        <title>Virulence traits and population genomics of the black yeast Aureobasidium melanogenum.</title>
        <authorList>
            <person name="Cernosa A."/>
            <person name="Sun X."/>
            <person name="Gostincar C."/>
            <person name="Fang C."/>
            <person name="Gunde-Cimerman N."/>
            <person name="Song Z."/>
        </authorList>
    </citation>
    <scope>NUCLEOTIDE SEQUENCE</scope>
    <source>
        <strain evidence="3">EXF-9911</strain>
    </source>
</reference>
<proteinExistence type="predicted"/>
<dbReference type="InterPro" id="IPR056632">
    <property type="entry name" value="DUF7730"/>
</dbReference>
<dbReference type="AlphaFoldDB" id="A0A9P8ETM2"/>
<name>A0A9P8ETM2_AURME</name>
<dbReference type="EMBL" id="JAHFXF010000048">
    <property type="protein sequence ID" value="KAG9698702.1"/>
    <property type="molecule type" value="Genomic_DNA"/>
</dbReference>